<name>A0A7H4N509_9ENTR</name>
<accession>A0A7H4N509</accession>
<dbReference type="PROSITE" id="PS50983">
    <property type="entry name" value="FE_B12_PBP"/>
    <property type="match status" value="1"/>
</dbReference>
<evidence type="ECO:0000313" key="3">
    <source>
        <dbReference type="Proteomes" id="UP000254863"/>
    </source>
</evidence>
<dbReference type="Proteomes" id="UP000254863">
    <property type="component" value="Unassembled WGS sequence"/>
</dbReference>
<sequence length="38" mass="4056">MAKARKLSRLYIGEPSAEAVAAQMPDLILISATAAIRQ</sequence>
<protein>
    <submittedName>
        <fullName evidence="2">Ferric enterobactin-binding periplasmic protein FepB</fullName>
    </submittedName>
</protein>
<proteinExistence type="predicted"/>
<dbReference type="AlphaFoldDB" id="A0A7H4N509"/>
<gene>
    <name evidence="2" type="primary">fepB_2</name>
    <name evidence="2" type="ORF">NCTC11685_02135</name>
</gene>
<dbReference type="EMBL" id="UGMS01000001">
    <property type="protein sequence ID" value="STV78259.1"/>
    <property type="molecule type" value="Genomic_DNA"/>
</dbReference>
<feature type="domain" description="Fe/B12 periplasmic-binding" evidence="1">
    <location>
        <begin position="1"/>
        <end position="38"/>
    </location>
</feature>
<dbReference type="InterPro" id="IPR002491">
    <property type="entry name" value="ABC_transptr_periplasmic_BD"/>
</dbReference>
<evidence type="ECO:0000259" key="1">
    <source>
        <dbReference type="PROSITE" id="PS50983"/>
    </source>
</evidence>
<comment type="caution">
    <text evidence="2">The sequence shown here is derived from an EMBL/GenBank/DDBJ whole genome shotgun (WGS) entry which is preliminary data.</text>
</comment>
<dbReference type="Gene3D" id="3.40.50.1980">
    <property type="entry name" value="Nitrogenase molybdenum iron protein domain"/>
    <property type="match status" value="1"/>
</dbReference>
<evidence type="ECO:0000313" key="2">
    <source>
        <dbReference type="EMBL" id="STV78259.1"/>
    </source>
</evidence>
<reference evidence="2 3" key="1">
    <citation type="submission" date="2018-06" db="EMBL/GenBank/DDBJ databases">
        <authorList>
            <consortium name="Pathogen Informatics"/>
            <person name="Doyle S."/>
        </authorList>
    </citation>
    <scope>NUCLEOTIDE SEQUENCE [LARGE SCALE GENOMIC DNA]</scope>
    <source>
        <strain evidence="2 3">NCTC11685</strain>
    </source>
</reference>
<organism evidence="2 3">
    <name type="scientific">Klebsiella michiganensis</name>
    <dbReference type="NCBI Taxonomy" id="1134687"/>
    <lineage>
        <taxon>Bacteria</taxon>
        <taxon>Pseudomonadati</taxon>
        <taxon>Pseudomonadota</taxon>
        <taxon>Gammaproteobacteria</taxon>
        <taxon>Enterobacterales</taxon>
        <taxon>Enterobacteriaceae</taxon>
        <taxon>Klebsiella/Raoultella group</taxon>
        <taxon>Klebsiella</taxon>
    </lineage>
</organism>